<keyword evidence="8 10" id="KW-0464">Manganese</keyword>
<dbReference type="InterPro" id="IPR042206">
    <property type="entry name" value="CRISPR-assoc_Cas1_C"/>
</dbReference>
<dbReference type="EMBL" id="NBIU01000003">
    <property type="protein sequence ID" value="PZT48836.1"/>
    <property type="molecule type" value="Genomic_DNA"/>
</dbReference>
<proteinExistence type="inferred from homology"/>
<evidence type="ECO:0000256" key="9">
    <source>
        <dbReference type="ARBA" id="ARBA00038592"/>
    </source>
</evidence>
<comment type="function">
    <text evidence="10">CRISPR (clustered regularly interspaced short palindromic repeat), is an adaptive immune system that provides protection against mobile genetic elements (viruses, transposable elements and conjugative plasmids). CRISPR clusters contain spacers, sequences complementary to antecedent mobile elements, and target invading nucleic acids. CRISPR clusters are transcribed and processed into CRISPR RNA (crRNA). Acts as a dsDNA endonuclease. Involved in the integration of spacer DNA into the CRISPR cassette.</text>
</comment>
<dbReference type="InterPro" id="IPR002729">
    <property type="entry name" value="CRISPR-assoc_Cas1"/>
</dbReference>
<organism evidence="11 12">
    <name type="scientific">Helicobacter valdiviensis</name>
    <dbReference type="NCBI Taxonomy" id="1458358"/>
    <lineage>
        <taxon>Bacteria</taxon>
        <taxon>Pseudomonadati</taxon>
        <taxon>Campylobacterota</taxon>
        <taxon>Epsilonproteobacteria</taxon>
        <taxon>Campylobacterales</taxon>
        <taxon>Helicobacteraceae</taxon>
        <taxon>Helicobacter</taxon>
    </lineage>
</organism>
<dbReference type="Gene3D" id="1.20.120.920">
    <property type="entry name" value="CRISPR-associated endonuclease Cas1, C-terminal domain"/>
    <property type="match status" value="1"/>
</dbReference>
<evidence type="ECO:0000256" key="4">
    <source>
        <dbReference type="ARBA" id="ARBA00022801"/>
    </source>
</evidence>
<feature type="binding site" evidence="10">
    <location>
        <position position="152"/>
    </location>
    <ligand>
        <name>Mn(2+)</name>
        <dbReference type="ChEBI" id="CHEBI:29035"/>
    </ligand>
</feature>
<comment type="caution">
    <text evidence="11">The sequence shown here is derived from an EMBL/GenBank/DDBJ whole genome shotgun (WGS) entry which is preliminary data.</text>
</comment>
<keyword evidence="4 10" id="KW-0378">Hydrolase</keyword>
<name>A0A2W6NN11_9HELI</name>
<evidence type="ECO:0000313" key="12">
    <source>
        <dbReference type="Proteomes" id="UP000249746"/>
    </source>
</evidence>
<dbReference type="GO" id="GO:0043571">
    <property type="term" value="P:maintenance of CRISPR repeat elements"/>
    <property type="evidence" value="ECO:0007669"/>
    <property type="project" value="UniProtKB-UniRule"/>
</dbReference>
<dbReference type="EC" id="3.1.-.-" evidence="10"/>
<dbReference type="PANTHER" id="PTHR34353">
    <property type="entry name" value="CRISPR-ASSOCIATED ENDONUCLEASE CAS1 1"/>
    <property type="match status" value="1"/>
</dbReference>
<keyword evidence="3 10" id="KW-0255">Endonuclease</keyword>
<dbReference type="PANTHER" id="PTHR34353:SF2">
    <property type="entry name" value="CRISPR-ASSOCIATED ENDONUCLEASE CAS1 1"/>
    <property type="match status" value="1"/>
</dbReference>
<dbReference type="GO" id="GO:0051607">
    <property type="term" value="P:defense response to virus"/>
    <property type="evidence" value="ECO:0007669"/>
    <property type="project" value="UniProtKB-UniRule"/>
</dbReference>
<dbReference type="AlphaFoldDB" id="A0A2W6NN11"/>
<evidence type="ECO:0000256" key="1">
    <source>
        <dbReference type="ARBA" id="ARBA00022722"/>
    </source>
</evidence>
<dbReference type="HAMAP" id="MF_01470">
    <property type="entry name" value="Cas1"/>
    <property type="match status" value="1"/>
</dbReference>
<gene>
    <name evidence="10" type="primary">cas1</name>
    <name evidence="11" type="ORF">B6S12_01970</name>
</gene>
<comment type="subunit">
    <text evidence="9 10">Homodimer, forms a heterotetramer with a Cas2 homodimer.</text>
</comment>
<dbReference type="GO" id="GO:0016787">
    <property type="term" value="F:hydrolase activity"/>
    <property type="evidence" value="ECO:0007669"/>
    <property type="project" value="UniProtKB-KW"/>
</dbReference>
<dbReference type="Pfam" id="PF01867">
    <property type="entry name" value="Cas_Cas1"/>
    <property type="match status" value="1"/>
</dbReference>
<feature type="binding site" evidence="10">
    <location>
        <position position="208"/>
    </location>
    <ligand>
        <name>Mn(2+)</name>
        <dbReference type="ChEBI" id="CHEBI:29035"/>
    </ligand>
</feature>
<keyword evidence="5 10" id="KW-0460">Magnesium</keyword>
<dbReference type="RefSeq" id="WP_111229146.1">
    <property type="nucleotide sequence ID" value="NZ_NBIU01000003.1"/>
</dbReference>
<reference evidence="11 12" key="1">
    <citation type="submission" date="2017-03" db="EMBL/GenBank/DDBJ databases">
        <title>Genomic and clinical evidence uncovers the enterohepatic species Helicobacter valdiviensis as a potential human intestinal pathogen.</title>
        <authorList>
            <person name="Fresia P."/>
            <person name="Jara R."/>
            <person name="Sierra R."/>
            <person name="Ferres I."/>
            <person name="Greif G."/>
            <person name="Iraola G."/>
            <person name="Collado L."/>
        </authorList>
    </citation>
    <scope>NUCLEOTIDE SEQUENCE [LARGE SCALE GENOMIC DNA]</scope>
    <source>
        <strain evidence="11 12">WBE14</strain>
    </source>
</reference>
<evidence type="ECO:0000313" key="11">
    <source>
        <dbReference type="EMBL" id="PZT48836.1"/>
    </source>
</evidence>
<dbReference type="GO" id="GO:0003677">
    <property type="term" value="F:DNA binding"/>
    <property type="evidence" value="ECO:0007669"/>
    <property type="project" value="UniProtKB-KW"/>
</dbReference>
<evidence type="ECO:0000256" key="7">
    <source>
        <dbReference type="ARBA" id="ARBA00023125"/>
    </source>
</evidence>
<protein>
    <recommendedName>
        <fullName evidence="10">CRISPR-associated endonuclease Cas1</fullName>
        <ecNumber evidence="10">3.1.-.-</ecNumber>
    </recommendedName>
</protein>
<dbReference type="GO" id="GO:0046872">
    <property type="term" value="F:metal ion binding"/>
    <property type="evidence" value="ECO:0007669"/>
    <property type="project" value="UniProtKB-UniRule"/>
</dbReference>
<keyword evidence="6 10" id="KW-0051">Antiviral defense</keyword>
<feature type="binding site" evidence="10">
    <location>
        <position position="223"/>
    </location>
    <ligand>
        <name>Mn(2+)</name>
        <dbReference type="ChEBI" id="CHEBI:29035"/>
    </ligand>
</feature>
<dbReference type="Proteomes" id="UP000249746">
    <property type="component" value="Unassembled WGS sequence"/>
</dbReference>
<comment type="cofactor">
    <cofactor evidence="10">
        <name>Mg(2+)</name>
        <dbReference type="ChEBI" id="CHEBI:18420"/>
    </cofactor>
    <cofactor evidence="10">
        <name>Mn(2+)</name>
        <dbReference type="ChEBI" id="CHEBI:29035"/>
    </cofactor>
</comment>
<sequence length="302" mass="34774">MGFDEAFKSVLIVNEAKLNLYSNHLVVRQEEFEAKIYLKDINFIILESMQINLTSNLLSALAKNKIILLTCDETHCINGVFSPYLGHFQSAKITKMQIAVREQTKAILWQKIIKNKINNQAYVLENANKIREAKQLRKLAKEVLLNDKSNIEATAAALYFKTLFGIGFSRDSLCLENSALNYGYAIVRACIIRAVCISGLLPWSGIKHDNVYNAFSLCDDLIEPFRPIVDLSVLRRMEFEKTKEICVILNKDFKRNLINNLQREVRINGKDYPLNRAINQYVQNFKNALFNKEELRVVEFND</sequence>
<dbReference type="GO" id="GO:0004520">
    <property type="term" value="F:DNA endonuclease activity"/>
    <property type="evidence" value="ECO:0007669"/>
    <property type="project" value="InterPro"/>
</dbReference>
<comment type="similarity">
    <text evidence="10">Belongs to the CRISPR-associated endonuclease Cas1 family.</text>
</comment>
<evidence type="ECO:0000256" key="5">
    <source>
        <dbReference type="ARBA" id="ARBA00022842"/>
    </source>
</evidence>
<dbReference type="InterPro" id="IPR019855">
    <property type="entry name" value="CRISPR-assoc_Cas1_NMENI"/>
</dbReference>
<evidence type="ECO:0000256" key="3">
    <source>
        <dbReference type="ARBA" id="ARBA00022759"/>
    </source>
</evidence>
<evidence type="ECO:0000256" key="6">
    <source>
        <dbReference type="ARBA" id="ARBA00023118"/>
    </source>
</evidence>
<dbReference type="OrthoDB" id="5366084at2"/>
<evidence type="ECO:0000256" key="2">
    <source>
        <dbReference type="ARBA" id="ARBA00022723"/>
    </source>
</evidence>
<evidence type="ECO:0000256" key="10">
    <source>
        <dbReference type="HAMAP-Rule" id="MF_01470"/>
    </source>
</evidence>
<keyword evidence="1 10" id="KW-0540">Nuclease</keyword>
<evidence type="ECO:0000256" key="8">
    <source>
        <dbReference type="ARBA" id="ARBA00023211"/>
    </source>
</evidence>
<dbReference type="InterPro" id="IPR050646">
    <property type="entry name" value="Cas1"/>
</dbReference>
<accession>A0A2W6NN11</accession>
<keyword evidence="2 10" id="KW-0479">Metal-binding</keyword>
<keyword evidence="12" id="KW-1185">Reference proteome</keyword>
<dbReference type="NCBIfam" id="TIGR00287">
    <property type="entry name" value="cas1"/>
    <property type="match status" value="1"/>
</dbReference>
<dbReference type="NCBIfam" id="TIGR03639">
    <property type="entry name" value="cas1_NMENI"/>
    <property type="match status" value="1"/>
</dbReference>
<keyword evidence="7 10" id="KW-0238">DNA-binding</keyword>